<sequence length="335" mass="37419">MAIIRGRVLRRGRKSIPIVSTSSDIRVFEVPEVLSGARLDRALAELMVDVSRSRVQRWIQDGRVRIDQALITNQRAAVQTGQHIEVDPVFEAAVETAPEAMPLEVVHEDDDCLVINKPAGLVVHPGAGQPRGTLQNALLHHDPQLQQLPRAGLIHRLDKLTSGLLIIARHPEAYHRLSQAMQARSIRRQYQALVWGRVIAGDRIDAPLGRHPQDRTRFAVRRDGRHAVTHYRVRSRWAHHSLLDVRLETGRTHQIRVHLQSRGFPIVGDPQYGRRGSGLAGATDSLQAELHGFRRQALHAFELGFEQPMTGESIQLRAPLPADFQALVAALGPPE</sequence>
<dbReference type="Pfam" id="PF01479">
    <property type="entry name" value="S4"/>
    <property type="match status" value="1"/>
</dbReference>
<dbReference type="CDD" id="cd02869">
    <property type="entry name" value="PseudoU_synth_RluA_like"/>
    <property type="match status" value="1"/>
</dbReference>
<dbReference type="EC" id="5.4.99.-" evidence="6"/>
<dbReference type="InterPro" id="IPR006225">
    <property type="entry name" value="PsdUridine_synth_RluC/D"/>
</dbReference>
<dbReference type="PANTHER" id="PTHR21600:SF44">
    <property type="entry name" value="RIBOSOMAL LARGE SUBUNIT PSEUDOURIDINE SYNTHASE D"/>
    <property type="match status" value="1"/>
</dbReference>
<dbReference type="InterPro" id="IPR050188">
    <property type="entry name" value="RluA_PseudoU_synthase"/>
</dbReference>
<comment type="catalytic activity">
    <reaction evidence="6">
        <text>a uridine in RNA = a pseudouridine in RNA</text>
        <dbReference type="Rhea" id="RHEA:48348"/>
        <dbReference type="Rhea" id="RHEA-COMP:12068"/>
        <dbReference type="Rhea" id="RHEA-COMP:12069"/>
        <dbReference type="ChEBI" id="CHEBI:65314"/>
        <dbReference type="ChEBI" id="CHEBI:65315"/>
    </reaction>
</comment>
<gene>
    <name evidence="8" type="ORF">DEH80_00510</name>
</gene>
<dbReference type="InterPro" id="IPR036986">
    <property type="entry name" value="S4_RNA-bd_sf"/>
</dbReference>
<feature type="domain" description="RNA-binding S4" evidence="7">
    <location>
        <begin position="37"/>
        <end position="95"/>
    </location>
</feature>
<protein>
    <recommendedName>
        <fullName evidence="6">Pseudouridine synthase</fullName>
        <ecNumber evidence="6">5.4.99.-</ecNumber>
    </recommendedName>
</protein>
<evidence type="ECO:0000256" key="6">
    <source>
        <dbReference type="RuleBase" id="RU362028"/>
    </source>
</evidence>
<name>A0A363UQW7_9GAMM</name>
<dbReference type="Gene3D" id="3.10.290.10">
    <property type="entry name" value="RNA-binding S4 domain"/>
    <property type="match status" value="1"/>
</dbReference>
<dbReference type="InterPro" id="IPR020103">
    <property type="entry name" value="PsdUridine_synth_cat_dom_sf"/>
</dbReference>
<evidence type="ECO:0000256" key="3">
    <source>
        <dbReference type="ARBA" id="ARBA00036882"/>
    </source>
</evidence>
<dbReference type="GO" id="GO:0160140">
    <property type="term" value="F:23S rRNA pseudouridine(1911/1915/1917) synthase activity"/>
    <property type="evidence" value="ECO:0007669"/>
    <property type="project" value="UniProtKB-EC"/>
</dbReference>
<proteinExistence type="inferred from homology"/>
<dbReference type="CDD" id="cd00165">
    <property type="entry name" value="S4"/>
    <property type="match status" value="1"/>
</dbReference>
<organism evidence="8 9">
    <name type="scientific">Abyssibacter profundi</name>
    <dbReference type="NCBI Taxonomy" id="2182787"/>
    <lineage>
        <taxon>Bacteria</taxon>
        <taxon>Pseudomonadati</taxon>
        <taxon>Pseudomonadota</taxon>
        <taxon>Gammaproteobacteria</taxon>
        <taxon>Chromatiales</taxon>
        <taxon>Oceanococcaceae</taxon>
        <taxon>Abyssibacter</taxon>
    </lineage>
</organism>
<evidence type="ECO:0000256" key="5">
    <source>
        <dbReference type="PROSITE-ProRule" id="PRU00182"/>
    </source>
</evidence>
<comment type="similarity">
    <text evidence="1 6">Belongs to the pseudouridine synthase RluA family.</text>
</comment>
<dbReference type="Proteomes" id="UP000251800">
    <property type="component" value="Unassembled WGS sequence"/>
</dbReference>
<dbReference type="AlphaFoldDB" id="A0A363UQW7"/>
<dbReference type="SUPFAM" id="SSF55120">
    <property type="entry name" value="Pseudouridine synthase"/>
    <property type="match status" value="1"/>
</dbReference>
<dbReference type="InterPro" id="IPR006224">
    <property type="entry name" value="PsdUridine_synth_RluA-like_CS"/>
</dbReference>
<comment type="function">
    <text evidence="6">Responsible for synthesis of pseudouridine from uracil.</text>
</comment>
<keyword evidence="9" id="KW-1185">Reference proteome</keyword>
<dbReference type="OrthoDB" id="9785808at2"/>
<dbReference type="SUPFAM" id="SSF55174">
    <property type="entry name" value="Alpha-L RNA-binding motif"/>
    <property type="match status" value="1"/>
</dbReference>
<dbReference type="SMART" id="SM00363">
    <property type="entry name" value="S4"/>
    <property type="match status" value="1"/>
</dbReference>
<dbReference type="PANTHER" id="PTHR21600">
    <property type="entry name" value="MITOCHONDRIAL RNA PSEUDOURIDINE SYNTHASE"/>
    <property type="match status" value="1"/>
</dbReference>
<dbReference type="PROSITE" id="PS50889">
    <property type="entry name" value="S4"/>
    <property type="match status" value="1"/>
</dbReference>
<evidence type="ECO:0000259" key="7">
    <source>
        <dbReference type="SMART" id="SM00363"/>
    </source>
</evidence>
<dbReference type="PROSITE" id="PS01129">
    <property type="entry name" value="PSI_RLU"/>
    <property type="match status" value="1"/>
</dbReference>
<comment type="catalytic activity">
    <reaction evidence="3">
        <text>uridine(1911/1915/1917) in 23S rRNA = pseudouridine(1911/1915/1917) in 23S rRNA</text>
        <dbReference type="Rhea" id="RHEA:42524"/>
        <dbReference type="Rhea" id="RHEA-COMP:10097"/>
        <dbReference type="Rhea" id="RHEA-COMP:10098"/>
        <dbReference type="ChEBI" id="CHEBI:65314"/>
        <dbReference type="ChEBI" id="CHEBI:65315"/>
        <dbReference type="EC" id="5.4.99.23"/>
    </reaction>
</comment>
<keyword evidence="2 6" id="KW-0413">Isomerase</keyword>
<evidence type="ECO:0000256" key="4">
    <source>
        <dbReference type="PIRSR" id="PIRSR606225-1"/>
    </source>
</evidence>
<dbReference type="EMBL" id="QEQK01000001">
    <property type="protein sequence ID" value="PWN57889.1"/>
    <property type="molecule type" value="Genomic_DNA"/>
</dbReference>
<dbReference type="Gene3D" id="3.30.2350.10">
    <property type="entry name" value="Pseudouridine synthase"/>
    <property type="match status" value="1"/>
</dbReference>
<dbReference type="InterPro" id="IPR006145">
    <property type="entry name" value="PsdUridine_synth_RsuA/RluA"/>
</dbReference>
<dbReference type="GO" id="GO:0003723">
    <property type="term" value="F:RNA binding"/>
    <property type="evidence" value="ECO:0007669"/>
    <property type="project" value="UniProtKB-KW"/>
</dbReference>
<dbReference type="InterPro" id="IPR002942">
    <property type="entry name" value="S4_RNA-bd"/>
</dbReference>
<evidence type="ECO:0000313" key="8">
    <source>
        <dbReference type="EMBL" id="PWN57889.1"/>
    </source>
</evidence>
<evidence type="ECO:0000256" key="2">
    <source>
        <dbReference type="ARBA" id="ARBA00023235"/>
    </source>
</evidence>
<comment type="caution">
    <text evidence="8">The sequence shown here is derived from an EMBL/GenBank/DDBJ whole genome shotgun (WGS) entry which is preliminary data.</text>
</comment>
<dbReference type="Pfam" id="PF00849">
    <property type="entry name" value="PseudoU_synth_2"/>
    <property type="match status" value="1"/>
</dbReference>
<feature type="active site" evidence="4">
    <location>
        <position position="158"/>
    </location>
</feature>
<evidence type="ECO:0000313" key="9">
    <source>
        <dbReference type="Proteomes" id="UP000251800"/>
    </source>
</evidence>
<keyword evidence="5" id="KW-0694">RNA-binding</keyword>
<evidence type="ECO:0000256" key="1">
    <source>
        <dbReference type="ARBA" id="ARBA00010876"/>
    </source>
</evidence>
<reference evidence="8 9" key="1">
    <citation type="submission" date="2018-05" db="EMBL/GenBank/DDBJ databases">
        <title>Abyssibacter profundi OUC007T gen. nov., sp. nov, a marine bacterium isolated from seawater of the Mariana Trench.</title>
        <authorList>
            <person name="Zhou S."/>
        </authorList>
    </citation>
    <scope>NUCLEOTIDE SEQUENCE [LARGE SCALE GENOMIC DNA]</scope>
    <source>
        <strain evidence="8 9">OUC007</strain>
    </source>
</reference>
<accession>A0A363UQW7</accession>
<dbReference type="NCBIfam" id="TIGR00005">
    <property type="entry name" value="rluA_subfam"/>
    <property type="match status" value="1"/>
</dbReference>
<dbReference type="GO" id="GO:0000455">
    <property type="term" value="P:enzyme-directed rRNA pseudouridine synthesis"/>
    <property type="evidence" value="ECO:0007669"/>
    <property type="project" value="TreeGrafter"/>
</dbReference>